<dbReference type="RefSeq" id="WP_023178247.1">
    <property type="nucleotide sequence ID" value="NZ_WNJQ01000008.1"/>
</dbReference>
<reference evidence="1 2" key="1">
    <citation type="journal article" date="2020" name="Microorganisms">
        <title>New Insight into Antimicrobial Compounds from Food and Marine-Sourced Carnobacterium Species through Phenotype and Genome Analyses.</title>
        <authorList>
            <person name="Begrem S."/>
            <person name="Ivaniuk F."/>
            <person name="Gigout-Chevalier F."/>
            <person name="Kolypczuk L."/>
            <person name="Bonnetot S."/>
            <person name="Leroi F."/>
            <person name="Grovel O."/>
            <person name="Delbarre-Ladrat C."/>
            <person name="Passerini D."/>
        </authorList>
    </citation>
    <scope>NUCLEOTIDE SEQUENCE [LARGE SCALE GENOMIC DNA]</scope>
    <source>
        <strain evidence="1 2">MIP2551</strain>
    </source>
</reference>
<keyword evidence="2" id="KW-1185">Reference proteome</keyword>
<name>A0ABR7TEL8_9LACT</name>
<evidence type="ECO:0000313" key="2">
    <source>
        <dbReference type="Proteomes" id="UP000638836"/>
    </source>
</evidence>
<accession>A0ABR7TEL8</accession>
<dbReference type="Proteomes" id="UP000638836">
    <property type="component" value="Unassembled WGS sequence"/>
</dbReference>
<protein>
    <recommendedName>
        <fullName evidence="3">Transcriptional regulator</fullName>
    </recommendedName>
</protein>
<proteinExistence type="predicted"/>
<gene>
    <name evidence="1" type="ORF">GLO26_09155</name>
</gene>
<sequence length="251" mass="28839">MNLRKLVQAYILNQKVGSPIFISDIMDHIAQYNDEQKPCTQIRKNVNVILMRMVNEGKCLKRFGAGVYYRDEVINTEKNGIDSMELIKRTYIKDKKGLVFGYLTGEIFMYQIKLLADRPSEVVIATNAKRNAICEIEDINFKLINPPTTVSTENFRYLQVLDLIKNDLAKGSNLQYEYALSHFMNKYLLEEAKLVALAVEYYSQKVVLKVADFISNKVYLDEQKEGIIITIDTINPKEISESIAKEVSESE</sequence>
<organism evidence="1 2">
    <name type="scientific">Carnobacterium inhibens</name>
    <dbReference type="NCBI Taxonomy" id="147709"/>
    <lineage>
        <taxon>Bacteria</taxon>
        <taxon>Bacillati</taxon>
        <taxon>Bacillota</taxon>
        <taxon>Bacilli</taxon>
        <taxon>Lactobacillales</taxon>
        <taxon>Carnobacteriaceae</taxon>
        <taxon>Carnobacterium</taxon>
    </lineage>
</organism>
<evidence type="ECO:0000313" key="1">
    <source>
        <dbReference type="EMBL" id="MBC9825982.1"/>
    </source>
</evidence>
<dbReference type="EMBL" id="WNJQ01000008">
    <property type="protein sequence ID" value="MBC9825982.1"/>
    <property type="molecule type" value="Genomic_DNA"/>
</dbReference>
<comment type="caution">
    <text evidence="1">The sequence shown here is derived from an EMBL/GenBank/DDBJ whole genome shotgun (WGS) entry which is preliminary data.</text>
</comment>
<evidence type="ECO:0008006" key="3">
    <source>
        <dbReference type="Google" id="ProtNLM"/>
    </source>
</evidence>